<dbReference type="eggNOG" id="COG0515">
    <property type="taxonomic scope" value="Bacteria"/>
</dbReference>
<dbReference type="EC" id="2.7.11.1" evidence="1"/>
<keyword evidence="2 12" id="KW-0723">Serine/threonine-protein kinase</keyword>
<dbReference type="SMART" id="SM00220">
    <property type="entry name" value="S_TKc"/>
    <property type="match status" value="1"/>
</dbReference>
<dbReference type="GO" id="GO:0004674">
    <property type="term" value="F:protein serine/threonine kinase activity"/>
    <property type="evidence" value="ECO:0007669"/>
    <property type="project" value="UniProtKB-KW"/>
</dbReference>
<dbReference type="KEGG" id="cyn:Cyan7425_2934"/>
<dbReference type="PANTHER" id="PTHR24363">
    <property type="entry name" value="SERINE/THREONINE PROTEIN KINASE"/>
    <property type="match status" value="1"/>
</dbReference>
<dbReference type="CDD" id="cd14014">
    <property type="entry name" value="STKc_PknB_like"/>
    <property type="match status" value="1"/>
</dbReference>
<evidence type="ECO:0000256" key="5">
    <source>
        <dbReference type="ARBA" id="ARBA00022777"/>
    </source>
</evidence>
<dbReference type="InterPro" id="IPR000719">
    <property type="entry name" value="Prot_kinase_dom"/>
</dbReference>
<evidence type="ECO:0000256" key="4">
    <source>
        <dbReference type="ARBA" id="ARBA00022741"/>
    </source>
</evidence>
<evidence type="ECO:0000256" key="8">
    <source>
        <dbReference type="ARBA" id="ARBA00048679"/>
    </source>
</evidence>
<dbReference type="PROSITE" id="PS00108">
    <property type="entry name" value="PROTEIN_KINASE_ST"/>
    <property type="match status" value="1"/>
</dbReference>
<comment type="catalytic activity">
    <reaction evidence="8">
        <text>L-seryl-[protein] + ATP = O-phospho-L-seryl-[protein] + ADP + H(+)</text>
        <dbReference type="Rhea" id="RHEA:17989"/>
        <dbReference type="Rhea" id="RHEA-COMP:9863"/>
        <dbReference type="Rhea" id="RHEA-COMP:11604"/>
        <dbReference type="ChEBI" id="CHEBI:15378"/>
        <dbReference type="ChEBI" id="CHEBI:29999"/>
        <dbReference type="ChEBI" id="CHEBI:30616"/>
        <dbReference type="ChEBI" id="CHEBI:83421"/>
        <dbReference type="ChEBI" id="CHEBI:456216"/>
        <dbReference type="EC" id="2.7.11.1"/>
    </reaction>
</comment>
<feature type="compositionally biased region" description="Polar residues" evidence="10">
    <location>
        <begin position="543"/>
        <end position="561"/>
    </location>
</feature>
<dbReference type="AlphaFoldDB" id="B8HL42"/>
<evidence type="ECO:0000256" key="7">
    <source>
        <dbReference type="ARBA" id="ARBA00047899"/>
    </source>
</evidence>
<dbReference type="SUPFAM" id="SSF56112">
    <property type="entry name" value="Protein kinase-like (PK-like)"/>
    <property type="match status" value="1"/>
</dbReference>
<dbReference type="PROSITE" id="PS00107">
    <property type="entry name" value="PROTEIN_KINASE_ATP"/>
    <property type="match status" value="1"/>
</dbReference>
<dbReference type="Gene3D" id="1.10.510.10">
    <property type="entry name" value="Transferase(Phosphotransferase) domain 1"/>
    <property type="match status" value="1"/>
</dbReference>
<dbReference type="HOGENOM" id="CLU_000288_135_5_3"/>
<feature type="domain" description="Protein kinase" evidence="11">
    <location>
        <begin position="12"/>
        <end position="282"/>
    </location>
</feature>
<dbReference type="InterPro" id="IPR008271">
    <property type="entry name" value="Ser/Thr_kinase_AS"/>
</dbReference>
<evidence type="ECO:0000256" key="3">
    <source>
        <dbReference type="ARBA" id="ARBA00022679"/>
    </source>
</evidence>
<dbReference type="OrthoDB" id="428678at2"/>
<organism evidence="12">
    <name type="scientific">Cyanothece sp. (strain PCC 7425 / ATCC 29141)</name>
    <dbReference type="NCBI Taxonomy" id="395961"/>
    <lineage>
        <taxon>Bacteria</taxon>
        <taxon>Bacillati</taxon>
        <taxon>Cyanobacteriota</taxon>
        <taxon>Cyanophyceae</taxon>
        <taxon>Gomontiellales</taxon>
        <taxon>Cyanothecaceae</taxon>
        <taxon>Cyanothece</taxon>
    </lineage>
</organism>
<dbReference type="PANTHER" id="PTHR24363:SF0">
    <property type="entry name" value="SERINE_THREONINE KINASE LIKE DOMAIN CONTAINING 1"/>
    <property type="match status" value="1"/>
</dbReference>
<reference evidence="12" key="1">
    <citation type="submission" date="2009-01" db="EMBL/GenBank/DDBJ databases">
        <title>Complete sequence of chromosome Cyanothece sp. PCC 7425.</title>
        <authorList>
            <consortium name="US DOE Joint Genome Institute"/>
            <person name="Lucas S."/>
            <person name="Copeland A."/>
            <person name="Lapidus A."/>
            <person name="Glavina del Rio T."/>
            <person name="Dalin E."/>
            <person name="Tice H."/>
            <person name="Bruce D."/>
            <person name="Goodwin L."/>
            <person name="Pitluck S."/>
            <person name="Sims D."/>
            <person name="Meineke L."/>
            <person name="Brettin T."/>
            <person name="Detter J.C."/>
            <person name="Han C."/>
            <person name="Larimer F."/>
            <person name="Land M."/>
            <person name="Hauser L."/>
            <person name="Kyrpides N."/>
            <person name="Ovchinnikova G."/>
            <person name="Liberton M."/>
            <person name="Stoeckel J."/>
            <person name="Banerjee A."/>
            <person name="Singh A."/>
            <person name="Page L."/>
            <person name="Sato H."/>
            <person name="Zhao L."/>
            <person name="Sherman L."/>
            <person name="Pakrasi H."/>
            <person name="Richardson P."/>
        </authorList>
    </citation>
    <scope>NUCLEOTIDE SEQUENCE</scope>
    <source>
        <strain evidence="12">PCC 7425</strain>
    </source>
</reference>
<evidence type="ECO:0000259" key="11">
    <source>
        <dbReference type="PROSITE" id="PS50011"/>
    </source>
</evidence>
<keyword evidence="5 12" id="KW-0418">Kinase</keyword>
<evidence type="ECO:0000256" key="9">
    <source>
        <dbReference type="PROSITE-ProRule" id="PRU10141"/>
    </source>
</evidence>
<accession>B8HL42</accession>
<feature type="binding site" evidence="9">
    <location>
        <position position="43"/>
    </location>
    <ligand>
        <name>ATP</name>
        <dbReference type="ChEBI" id="CHEBI:30616"/>
    </ligand>
</feature>
<evidence type="ECO:0000256" key="2">
    <source>
        <dbReference type="ARBA" id="ARBA00022527"/>
    </source>
</evidence>
<keyword evidence="6 9" id="KW-0067">ATP-binding</keyword>
<evidence type="ECO:0000256" key="6">
    <source>
        <dbReference type="ARBA" id="ARBA00022840"/>
    </source>
</evidence>
<dbReference type="Pfam" id="PF00069">
    <property type="entry name" value="Pkinase"/>
    <property type="match status" value="1"/>
</dbReference>
<gene>
    <name evidence="12" type="ordered locus">Cyan7425_2934</name>
</gene>
<dbReference type="PROSITE" id="PS50011">
    <property type="entry name" value="PROTEIN_KINASE_DOM"/>
    <property type="match status" value="1"/>
</dbReference>
<dbReference type="GO" id="GO:0005524">
    <property type="term" value="F:ATP binding"/>
    <property type="evidence" value="ECO:0007669"/>
    <property type="project" value="UniProtKB-UniRule"/>
</dbReference>
<keyword evidence="4 9" id="KW-0547">Nucleotide-binding</keyword>
<protein>
    <recommendedName>
        <fullName evidence="1">non-specific serine/threonine protein kinase</fullName>
        <ecNumber evidence="1">2.7.11.1</ecNumber>
    </recommendedName>
</protein>
<dbReference type="STRING" id="395961.Cyan7425_2934"/>
<comment type="catalytic activity">
    <reaction evidence="7">
        <text>L-threonyl-[protein] + ATP = O-phospho-L-threonyl-[protein] + ADP + H(+)</text>
        <dbReference type="Rhea" id="RHEA:46608"/>
        <dbReference type="Rhea" id="RHEA-COMP:11060"/>
        <dbReference type="Rhea" id="RHEA-COMP:11605"/>
        <dbReference type="ChEBI" id="CHEBI:15378"/>
        <dbReference type="ChEBI" id="CHEBI:30013"/>
        <dbReference type="ChEBI" id="CHEBI:30616"/>
        <dbReference type="ChEBI" id="CHEBI:61977"/>
        <dbReference type="ChEBI" id="CHEBI:456216"/>
        <dbReference type="EC" id="2.7.11.1"/>
    </reaction>
</comment>
<feature type="compositionally biased region" description="Basic residues" evidence="10">
    <location>
        <begin position="651"/>
        <end position="660"/>
    </location>
</feature>
<dbReference type="InterPro" id="IPR011009">
    <property type="entry name" value="Kinase-like_dom_sf"/>
</dbReference>
<dbReference type="InterPro" id="IPR017441">
    <property type="entry name" value="Protein_kinase_ATP_BS"/>
</dbReference>
<sequence length="660" mass="73885">MEVLELRELRGYRILRPLGQGGFGKTFLVEDTQSSSHQQYVVKQLSFPTTDPSKYKIVRESFQREATVLLELSNKHSQIPKLYSYFFHDENFYLVQEYIEGLTLAEKVKQEGGLEEALVQQILIEILQILDVIHRENIIHRDVKPDNIIISKVTNKPVLIDFGAVKECVHLPIQQGGSTTVIVGTPGFMAPEQAMGHPTFVSDIYSLGITALYLLTGRSPQDYAPCMASHNFSWREYAAHLSPALAAVLEKAVQFHPADRYRSAQEMLLALEDLTLEGKPFTPGSAPLPLPTVQKLPPTRHSGISLEQASAKRSFNLTKSSRLVWGTLGTLAFAASAAGLGGVYTYRQQQNQAMLQTALEFQQQGQFQACLDRLDNLEASPQVEELRARCQLVAAKAMARKGQLAMALQQIQQIPSATVRSESRFLQKQWSGQILELAEVKYQQGQLDQAKGMAQAIPAGNPSQVNAQRSIQRWEAEWQRNATTFQAAQIAQRAGNWPEVIAQARRLNTPYWLQKVRPLLSQAIDRQAFQQRSSVQQQQASVYPTSRQTAIAPPSAQQTSPAVLAKPVRVNKVQPDRTVPPPQPAAPRQQQGVRPKQNSREKPVKPQARRSQRQQRPQRVSLNRKKLNQAYKPKAKSSTNDRPPRAEKSKGRSKNGKGKK</sequence>
<proteinExistence type="predicted"/>
<name>B8HL42_CYAP4</name>
<feature type="compositionally biased region" description="Low complexity" evidence="10">
    <location>
        <begin position="586"/>
        <end position="595"/>
    </location>
</feature>
<dbReference type="EMBL" id="CP001344">
    <property type="protein sequence ID" value="ACL45274.1"/>
    <property type="molecule type" value="Genomic_DNA"/>
</dbReference>
<evidence type="ECO:0000313" key="12">
    <source>
        <dbReference type="EMBL" id="ACL45274.1"/>
    </source>
</evidence>
<feature type="region of interest" description="Disordered" evidence="10">
    <location>
        <begin position="537"/>
        <end position="660"/>
    </location>
</feature>
<evidence type="ECO:0000256" key="1">
    <source>
        <dbReference type="ARBA" id="ARBA00012513"/>
    </source>
</evidence>
<keyword evidence="3" id="KW-0808">Transferase</keyword>
<evidence type="ECO:0000256" key="10">
    <source>
        <dbReference type="SAM" id="MobiDB-lite"/>
    </source>
</evidence>